<reference evidence="1" key="2">
    <citation type="submission" date="2021-04" db="EMBL/GenBank/DDBJ databases">
        <authorList>
            <person name="Gilroy R."/>
        </authorList>
    </citation>
    <scope>NUCLEOTIDE SEQUENCE</scope>
    <source>
        <strain evidence="1">ChiBcec1-1630</strain>
    </source>
</reference>
<dbReference type="AlphaFoldDB" id="A0A9D2QM33"/>
<dbReference type="Proteomes" id="UP000823922">
    <property type="component" value="Unassembled WGS sequence"/>
</dbReference>
<evidence type="ECO:0000313" key="2">
    <source>
        <dbReference type="Proteomes" id="UP000823922"/>
    </source>
</evidence>
<proteinExistence type="predicted"/>
<protein>
    <submittedName>
        <fullName evidence="1">Uncharacterized protein</fullName>
    </submittedName>
</protein>
<reference evidence="1" key="1">
    <citation type="journal article" date="2021" name="PeerJ">
        <title>Extensive microbial diversity within the chicken gut microbiome revealed by metagenomics and culture.</title>
        <authorList>
            <person name="Gilroy R."/>
            <person name="Ravi A."/>
            <person name="Getino M."/>
            <person name="Pursley I."/>
            <person name="Horton D.L."/>
            <person name="Alikhan N.F."/>
            <person name="Baker D."/>
            <person name="Gharbi K."/>
            <person name="Hall N."/>
            <person name="Watson M."/>
            <person name="Adriaenssens E.M."/>
            <person name="Foster-Nyarko E."/>
            <person name="Jarju S."/>
            <person name="Secka A."/>
            <person name="Antonio M."/>
            <person name="Oren A."/>
            <person name="Chaudhuri R.R."/>
            <person name="La Ragione R."/>
            <person name="Hildebrand F."/>
            <person name="Pallen M.J."/>
        </authorList>
    </citation>
    <scope>NUCLEOTIDE SEQUENCE</scope>
    <source>
        <strain evidence="1">ChiBcec1-1630</strain>
    </source>
</reference>
<dbReference type="EMBL" id="DWVS01000333">
    <property type="protein sequence ID" value="HJC88911.1"/>
    <property type="molecule type" value="Genomic_DNA"/>
</dbReference>
<accession>A0A9D2QM33</accession>
<evidence type="ECO:0000313" key="1">
    <source>
        <dbReference type="EMBL" id="HJC88911.1"/>
    </source>
</evidence>
<sequence>MYIMASSPFAAEGGIKIIKEWRKPFFSTNRPVRAPLLFSYSGTSFLLRQEKAFDKKGQDGLPFGRFHGAAARIWLILRED</sequence>
<comment type="caution">
    <text evidence="1">The sequence shown here is derived from an EMBL/GenBank/DDBJ whole genome shotgun (WGS) entry which is preliminary data.</text>
</comment>
<organism evidence="1 2">
    <name type="scientific">Candidatus Eisenbergiella intestinigallinarum</name>
    <dbReference type="NCBI Taxonomy" id="2838549"/>
    <lineage>
        <taxon>Bacteria</taxon>
        <taxon>Bacillati</taxon>
        <taxon>Bacillota</taxon>
        <taxon>Clostridia</taxon>
        <taxon>Lachnospirales</taxon>
        <taxon>Lachnospiraceae</taxon>
        <taxon>Eisenbergiella</taxon>
    </lineage>
</organism>
<gene>
    <name evidence="1" type="ORF">H9926_12950</name>
</gene>
<name>A0A9D2QM33_9FIRM</name>